<dbReference type="AlphaFoldDB" id="A0AAJ5W2L8"/>
<organism evidence="1 2">
    <name type="scientific">Candidatus Microbacterium phytovorans</name>
    <dbReference type="NCBI Taxonomy" id="3121374"/>
    <lineage>
        <taxon>Bacteria</taxon>
        <taxon>Bacillati</taxon>
        <taxon>Actinomycetota</taxon>
        <taxon>Actinomycetes</taxon>
        <taxon>Micrococcales</taxon>
        <taxon>Microbacteriaceae</taxon>
        <taxon>Microbacterium</taxon>
    </lineage>
</organism>
<dbReference type="Pfam" id="PF11305">
    <property type="entry name" value="DUF3107"/>
    <property type="match status" value="1"/>
</dbReference>
<evidence type="ECO:0000313" key="2">
    <source>
        <dbReference type="Proteomes" id="UP001213972"/>
    </source>
</evidence>
<name>A0AAJ5W2L8_9MICO</name>
<evidence type="ECO:0000313" key="1">
    <source>
        <dbReference type="EMBL" id="WEK15011.1"/>
    </source>
</evidence>
<proteinExistence type="predicted"/>
<gene>
    <name evidence="1" type="ORF">P0Y48_05620</name>
</gene>
<accession>A0AAJ5W2L8</accession>
<dbReference type="Proteomes" id="UP001213972">
    <property type="component" value="Chromosome"/>
</dbReference>
<reference evidence="1" key="1">
    <citation type="submission" date="2023-03" db="EMBL/GenBank/DDBJ databases">
        <title>Andean soil-derived lignocellulolytic bacterial consortium as a source of novel taxa and putative plastic-active enzymes.</title>
        <authorList>
            <person name="Diaz-Garcia L."/>
            <person name="Chuvochina M."/>
            <person name="Feuerriegel G."/>
            <person name="Bunk B."/>
            <person name="Sproer C."/>
            <person name="Streit W.R."/>
            <person name="Rodriguez L.M."/>
            <person name="Overmann J."/>
            <person name="Jimenez D.J."/>
        </authorList>
    </citation>
    <scope>NUCLEOTIDE SEQUENCE</scope>
    <source>
        <strain evidence="1">MAG 4610</strain>
    </source>
</reference>
<protein>
    <submittedName>
        <fullName evidence="1">DUF3107 domain-containing protein</fullName>
    </submittedName>
</protein>
<dbReference type="EMBL" id="CP119321">
    <property type="protein sequence ID" value="WEK15011.1"/>
    <property type="molecule type" value="Genomic_DNA"/>
</dbReference>
<sequence>MEIRIGLANTPRELSFESDESADAVKSAVTGALEAGTSHLSFTDSKGNSFVVPTAAITFVEVGTDQSRRVGFVA</sequence>
<dbReference type="InterPro" id="IPR021456">
    <property type="entry name" value="DUF3107"/>
</dbReference>